<evidence type="ECO:0000256" key="4">
    <source>
        <dbReference type="ARBA" id="ARBA00023004"/>
    </source>
</evidence>
<dbReference type="PANTHER" id="PTHR32479:SF17">
    <property type="entry name" value="GLYCOLATE OXIDASE IRON-SULFUR SUBUNIT"/>
    <property type="match status" value="1"/>
</dbReference>
<dbReference type="PROSITE" id="PS00198">
    <property type="entry name" value="4FE4S_FER_1"/>
    <property type="match status" value="2"/>
</dbReference>
<comment type="cofactor">
    <cofactor evidence="6">
        <name>[4Fe-4S] cluster</name>
        <dbReference type="ChEBI" id="CHEBI:49883"/>
    </cofactor>
    <text evidence="6">Binds 2 [4Fe-4S] clusters.</text>
</comment>
<dbReference type="Pfam" id="PF13183">
    <property type="entry name" value="Fer4_8"/>
    <property type="match status" value="1"/>
</dbReference>
<feature type="domain" description="4Fe-4S ferredoxin-type" evidence="7">
    <location>
        <begin position="57"/>
        <end position="85"/>
    </location>
</feature>
<sequence length="398" mass="42103">MQELEQYREILQRCSQCGYCQASCPVFSQELLESYTARGRTLLIQATLLDQSLPVGKRTKEIMDNCLLCGTCAHTCPGGLPLDDIFTAARALLKPSGPAASLKRGLHRKLMEQRGHPGAVGKLGPLARTLGLAPGDLPQPAARPFLADQPGVLQPQVPVRARVAWFVGCAANSLHLDTAQAVRKVLLANGVEVVLPQGLACCGLPALAQGELDLARDMAGRNLRALAELEVDAVVTECTSCVLMLGHKMPRLFAPESAEARAAQTLAPKVVEATAFLAGLGLIQAPRGRAPSYTLHQPCHAASFSAQVQEGAALLEQTPGSDYRPLDHPASCCGAGGDFFLRNPDLSQGVRRGKLEQIAASGAEVVVTPCPACRHYLGLALGPGKVKHPLAVLAEAYE</sequence>
<reference evidence="9" key="1">
    <citation type="journal article" date="2023" name="Arch. Microbiol.">
        <title>Desulfoferula mesophilus gen. nov. sp. nov., a mesophilic sulfate-reducing bacterium isolated from a brackish lake sediment.</title>
        <authorList>
            <person name="Watanabe T."/>
            <person name="Yabe T."/>
            <person name="Tsuji J.M."/>
            <person name="Fukui M."/>
        </authorList>
    </citation>
    <scope>NUCLEOTIDE SEQUENCE [LARGE SCALE GENOMIC DNA]</scope>
    <source>
        <strain evidence="9">12FAK</strain>
    </source>
</reference>
<comment type="catalytic activity">
    <reaction evidence="6">
        <text>glycolate + A = glyoxylate + AH2</text>
        <dbReference type="Rhea" id="RHEA:21264"/>
        <dbReference type="ChEBI" id="CHEBI:13193"/>
        <dbReference type="ChEBI" id="CHEBI:17499"/>
        <dbReference type="ChEBI" id="CHEBI:29805"/>
        <dbReference type="ChEBI" id="CHEBI:36655"/>
        <dbReference type="EC" id="1.1.99.14"/>
    </reaction>
</comment>
<dbReference type="SUPFAM" id="SSF46548">
    <property type="entry name" value="alpha-helical ferredoxin"/>
    <property type="match status" value="1"/>
</dbReference>
<keyword evidence="3" id="KW-0677">Repeat</keyword>
<gene>
    <name evidence="8" type="primary">glcF-1</name>
    <name evidence="8" type="ORF">FAK_16790</name>
</gene>
<dbReference type="GO" id="GO:0051539">
    <property type="term" value="F:4 iron, 4 sulfur cluster binding"/>
    <property type="evidence" value="ECO:0007669"/>
    <property type="project" value="UniProtKB-UniRule"/>
</dbReference>
<organism evidence="8 9">
    <name type="scientific">Desulfoferula mesophila</name>
    <dbReference type="NCBI Taxonomy" id="3058419"/>
    <lineage>
        <taxon>Bacteria</taxon>
        <taxon>Pseudomonadati</taxon>
        <taxon>Thermodesulfobacteriota</taxon>
        <taxon>Desulfarculia</taxon>
        <taxon>Desulfarculales</taxon>
        <taxon>Desulfarculaceae</taxon>
        <taxon>Desulfoferula</taxon>
    </lineage>
</organism>
<evidence type="ECO:0000256" key="2">
    <source>
        <dbReference type="ARBA" id="ARBA00022723"/>
    </source>
</evidence>
<evidence type="ECO:0000313" key="8">
    <source>
        <dbReference type="EMBL" id="BEQ14613.1"/>
    </source>
</evidence>
<keyword evidence="4 6" id="KW-0408">Iron</keyword>
<dbReference type="GO" id="GO:0046872">
    <property type="term" value="F:metal ion binding"/>
    <property type="evidence" value="ECO:0007669"/>
    <property type="project" value="UniProtKB-UniRule"/>
</dbReference>
<evidence type="ECO:0000256" key="3">
    <source>
        <dbReference type="ARBA" id="ARBA00022737"/>
    </source>
</evidence>
<comment type="function">
    <text evidence="6">Component of a complex that catalyzes the oxidation of glycolate to glyoxylate.</text>
</comment>
<dbReference type="InterPro" id="IPR017900">
    <property type="entry name" value="4Fe4S_Fe_S_CS"/>
</dbReference>
<dbReference type="PROSITE" id="PS51379">
    <property type="entry name" value="4FE4S_FER_2"/>
    <property type="match status" value="2"/>
</dbReference>
<keyword evidence="5 6" id="KW-0411">Iron-sulfur</keyword>
<keyword evidence="1 6" id="KW-0004">4Fe-4S</keyword>
<dbReference type="InterPro" id="IPR004017">
    <property type="entry name" value="Cys_rich_dom"/>
</dbReference>
<evidence type="ECO:0000256" key="5">
    <source>
        <dbReference type="ARBA" id="ARBA00023014"/>
    </source>
</evidence>
<comment type="catalytic activity">
    <reaction evidence="6">
        <text>(R)-lactate + A = pyruvate + AH2</text>
        <dbReference type="Rhea" id="RHEA:15089"/>
        <dbReference type="ChEBI" id="CHEBI:13193"/>
        <dbReference type="ChEBI" id="CHEBI:15361"/>
        <dbReference type="ChEBI" id="CHEBI:16004"/>
        <dbReference type="ChEBI" id="CHEBI:17499"/>
    </reaction>
</comment>
<dbReference type="PANTHER" id="PTHR32479">
    <property type="entry name" value="GLYCOLATE OXIDASE IRON-SULFUR SUBUNIT"/>
    <property type="match status" value="1"/>
</dbReference>
<keyword evidence="2 6" id="KW-0479">Metal-binding</keyword>
<keyword evidence="6" id="KW-0813">Transport</keyword>
<keyword evidence="6" id="KW-0249">Electron transport</keyword>
<dbReference type="GO" id="GO:0019154">
    <property type="term" value="F:glycolate dehydrogenase activity"/>
    <property type="evidence" value="ECO:0007669"/>
    <property type="project" value="UniProtKB-EC"/>
</dbReference>
<dbReference type="PIRSF" id="PIRSF000139">
    <property type="entry name" value="Glc_ox_4Fe-4S"/>
    <property type="match status" value="1"/>
</dbReference>
<accession>A0AAU9EBW0</accession>
<dbReference type="EC" id="1.1.99.14" evidence="6"/>
<dbReference type="Pfam" id="PF02754">
    <property type="entry name" value="CCG"/>
    <property type="match status" value="2"/>
</dbReference>
<evidence type="ECO:0000256" key="1">
    <source>
        <dbReference type="ARBA" id="ARBA00022485"/>
    </source>
</evidence>
<dbReference type="Gene3D" id="1.10.1060.10">
    <property type="entry name" value="Alpha-helical ferredoxin"/>
    <property type="match status" value="1"/>
</dbReference>
<evidence type="ECO:0000313" key="9">
    <source>
        <dbReference type="Proteomes" id="UP001366166"/>
    </source>
</evidence>
<proteinExistence type="predicted"/>
<dbReference type="AlphaFoldDB" id="A0AAU9EBW0"/>
<evidence type="ECO:0000259" key="7">
    <source>
        <dbReference type="PROSITE" id="PS51379"/>
    </source>
</evidence>
<dbReference type="InterPro" id="IPR017896">
    <property type="entry name" value="4Fe4S_Fe-S-bd"/>
</dbReference>
<evidence type="ECO:0000256" key="6">
    <source>
        <dbReference type="PIRNR" id="PIRNR000139"/>
    </source>
</evidence>
<keyword evidence="9" id="KW-1185">Reference proteome</keyword>
<dbReference type="InterPro" id="IPR012257">
    <property type="entry name" value="Glc_ox_4Fe-4S"/>
</dbReference>
<dbReference type="EMBL" id="AP028679">
    <property type="protein sequence ID" value="BEQ14613.1"/>
    <property type="molecule type" value="Genomic_DNA"/>
</dbReference>
<dbReference type="KEGG" id="dmp:FAK_16790"/>
<protein>
    <recommendedName>
        <fullName evidence="6">Glycolate oxidase iron-sulfur subunit</fullName>
        <ecNumber evidence="6">1.1.99.14</ecNumber>
    </recommendedName>
</protein>
<dbReference type="Proteomes" id="UP001366166">
    <property type="component" value="Chromosome"/>
</dbReference>
<feature type="domain" description="4Fe-4S ferredoxin-type" evidence="7">
    <location>
        <begin position="5"/>
        <end position="34"/>
    </location>
</feature>
<dbReference type="InterPro" id="IPR009051">
    <property type="entry name" value="Helical_ferredxn"/>
</dbReference>
<name>A0AAU9EBW0_9BACT</name>
<dbReference type="RefSeq" id="WP_338606317.1">
    <property type="nucleotide sequence ID" value="NZ_AP028679.1"/>
</dbReference>